<evidence type="ECO:0000313" key="1">
    <source>
        <dbReference type="EMBL" id="TGX82326.1"/>
    </source>
</evidence>
<organism evidence="1 2">
    <name type="scientific">Palleniella muris</name>
    <dbReference type="NCBI Taxonomy" id="3038145"/>
    <lineage>
        <taxon>Bacteria</taxon>
        <taxon>Pseudomonadati</taxon>
        <taxon>Bacteroidota</taxon>
        <taxon>Bacteroidia</taxon>
        <taxon>Bacteroidales</taxon>
        <taxon>Prevotellaceae</taxon>
        <taxon>Palleniella</taxon>
    </lineage>
</organism>
<name>A0AC61QQ98_9BACT</name>
<evidence type="ECO:0000313" key="2">
    <source>
        <dbReference type="Proteomes" id="UP000308886"/>
    </source>
</evidence>
<keyword evidence="2" id="KW-1185">Reference proteome</keyword>
<protein>
    <submittedName>
        <fullName evidence="1">Sodium-dependent transporter</fullName>
    </submittedName>
</protein>
<accession>A0AC61QQ98</accession>
<gene>
    <name evidence="1" type="ORF">E5358_07200</name>
</gene>
<sequence length="463" mass="51188">MENNRNTFSGSLGFVLAAAGSAVGLGNIWRFPYLAARDGGGLFLALYIILAVTFGFTLLITEVAIGRRSGQGPLTAYRFFNKRWGFLGIFSFVIPYIIYPYYCVIGGWVLKYLATYVTNDSRLAVSDGFFSGFIIQQWEPLAFMAVFAMMCFYIVYKGVEKGIEKYSRIIMPALLLLVVFICIYSFFISHTDPQTGVTRTGIDGLKVYFIPNLEGMTLKGFLMVALDATSQLFFSLSIAMGIMVTYGSYMKKDVNLGKAIDHIEIFDTAIAILAGMMIIPAVYVFMGTEGMSAGPGLIFVALPKVFDSMGAFGPIMGLMFFTMVTFAALTSAVSILEAIVAGVMDKWGWSRKKSVAIMAATGFVWSVLVCLGYNIFYFEYELPNGATAQILDIFDYVSNNVLMPVLAICTCIMFGWVVKPNLLVGEMRLNGYSFHRKYLYIVMLKFIVPAMLAVLLLGAFGIY</sequence>
<reference evidence="1" key="1">
    <citation type="submission" date="2019-04" db="EMBL/GenBank/DDBJ databases">
        <title>Microbes associate with the intestines of laboratory mice.</title>
        <authorList>
            <person name="Navarre W."/>
            <person name="Wong E."/>
            <person name="Huang K."/>
            <person name="Tropini C."/>
            <person name="Ng K."/>
            <person name="Yu B."/>
        </authorList>
    </citation>
    <scope>NUCLEOTIDE SEQUENCE</scope>
    <source>
        <strain evidence="1">NM73_A23</strain>
    </source>
</reference>
<dbReference type="EMBL" id="SRZC01000010">
    <property type="protein sequence ID" value="TGX82326.1"/>
    <property type="molecule type" value="Genomic_DNA"/>
</dbReference>
<proteinExistence type="predicted"/>
<dbReference type="Proteomes" id="UP000308886">
    <property type="component" value="Unassembled WGS sequence"/>
</dbReference>
<comment type="caution">
    <text evidence="1">The sequence shown here is derived from an EMBL/GenBank/DDBJ whole genome shotgun (WGS) entry which is preliminary data.</text>
</comment>